<dbReference type="PANTHER" id="PTHR30627:SF2">
    <property type="entry name" value="PEPTIDOGLYCAN D,D-TRANSPEPTIDASE MRDA"/>
    <property type="match status" value="1"/>
</dbReference>
<feature type="transmembrane region" description="Helical" evidence="13">
    <location>
        <begin position="23"/>
        <end position="43"/>
    </location>
</feature>
<evidence type="ECO:0000256" key="10">
    <source>
        <dbReference type="ARBA" id="ARBA00022989"/>
    </source>
</evidence>
<keyword evidence="12" id="KW-0961">Cell wall biogenesis/degradation</keyword>
<evidence type="ECO:0000256" key="3">
    <source>
        <dbReference type="ARBA" id="ARBA00022475"/>
    </source>
</evidence>
<evidence type="ECO:0000256" key="5">
    <source>
        <dbReference type="ARBA" id="ARBA00022670"/>
    </source>
</evidence>
<evidence type="ECO:0000256" key="9">
    <source>
        <dbReference type="ARBA" id="ARBA00022984"/>
    </source>
</evidence>
<keyword evidence="7 16" id="KW-0378">Hydrolase</keyword>
<dbReference type="InterPro" id="IPR036138">
    <property type="entry name" value="PBP_dimer_sf"/>
</dbReference>
<evidence type="ECO:0000256" key="1">
    <source>
        <dbReference type="ARBA" id="ARBA00004167"/>
    </source>
</evidence>
<dbReference type="InterPro" id="IPR012338">
    <property type="entry name" value="Beta-lactam/transpept-like"/>
</dbReference>
<keyword evidence="4" id="KW-0997">Cell inner membrane</keyword>
<dbReference type="Gene3D" id="3.40.710.10">
    <property type="entry name" value="DD-peptidase/beta-lactamase superfamily"/>
    <property type="match status" value="1"/>
</dbReference>
<dbReference type="InterPro" id="IPR001460">
    <property type="entry name" value="PCN-bd_Tpept"/>
</dbReference>
<feature type="domain" description="Penicillin-binding protein transpeptidase" evidence="14">
    <location>
        <begin position="271"/>
        <end position="612"/>
    </location>
</feature>
<dbReference type="EMBL" id="UOFR01000023">
    <property type="protein sequence ID" value="VAW93880.1"/>
    <property type="molecule type" value="Genomic_DNA"/>
</dbReference>
<name>A0A3B0ZXB8_9ZZZZ</name>
<protein>
    <submittedName>
        <fullName evidence="16">Peptidoglycan D,D-transpeptidase MrdA</fullName>
        <ecNumber evidence="16">3.4.16.4</ecNumber>
    </submittedName>
</protein>
<dbReference type="GO" id="GO:0071555">
    <property type="term" value="P:cell wall organization"/>
    <property type="evidence" value="ECO:0007669"/>
    <property type="project" value="UniProtKB-KW"/>
</dbReference>
<evidence type="ECO:0000256" key="4">
    <source>
        <dbReference type="ARBA" id="ARBA00022519"/>
    </source>
</evidence>
<gene>
    <name evidence="16" type="ORF">MNBD_GAMMA21-168</name>
</gene>
<evidence type="ECO:0000256" key="2">
    <source>
        <dbReference type="ARBA" id="ARBA00004236"/>
    </source>
</evidence>
<comment type="subcellular location">
    <subcellularLocation>
        <location evidence="2">Cell membrane</location>
    </subcellularLocation>
    <subcellularLocation>
        <location evidence="1">Membrane</location>
        <topology evidence="1">Single-pass membrane protein</topology>
    </subcellularLocation>
</comment>
<keyword evidence="9" id="KW-0573">Peptidoglycan synthesis</keyword>
<dbReference type="GO" id="GO:0009002">
    <property type="term" value="F:serine-type D-Ala-D-Ala carboxypeptidase activity"/>
    <property type="evidence" value="ECO:0007669"/>
    <property type="project" value="UniProtKB-EC"/>
</dbReference>
<dbReference type="Gene3D" id="3.90.1310.10">
    <property type="entry name" value="Penicillin-binding protein 2a (Domain 2)"/>
    <property type="match status" value="1"/>
</dbReference>
<dbReference type="Gene3D" id="3.30.1390.30">
    <property type="entry name" value="Penicillin-binding protein 2a, domain 3"/>
    <property type="match status" value="1"/>
</dbReference>
<keyword evidence="5" id="KW-0645">Protease</keyword>
<dbReference type="SUPFAM" id="SSF56519">
    <property type="entry name" value="Penicillin binding protein dimerisation domain"/>
    <property type="match status" value="1"/>
</dbReference>
<dbReference type="InterPro" id="IPR005311">
    <property type="entry name" value="PBP_dimer"/>
</dbReference>
<dbReference type="AlphaFoldDB" id="A0A3B0ZXB8"/>
<dbReference type="GO" id="GO:0009252">
    <property type="term" value="P:peptidoglycan biosynthetic process"/>
    <property type="evidence" value="ECO:0007669"/>
    <property type="project" value="UniProtKB-KW"/>
</dbReference>
<accession>A0A3B0ZXB8</accession>
<keyword evidence="10 13" id="KW-1133">Transmembrane helix</keyword>
<evidence type="ECO:0000256" key="11">
    <source>
        <dbReference type="ARBA" id="ARBA00023136"/>
    </source>
</evidence>
<keyword evidence="16" id="KW-0121">Carboxypeptidase</keyword>
<sequence length="620" mass="69930">MARHSSLTIKDHFRETRLFQQRLLVMVFFIIILLGILIARLFYLQIIDHDHYSTLSEKNRLDILPIAPIRGLIYDRNGILLAQNIPSFSLQIIPERTKDTNKTILELKKLIAISDDEITRFNKLRKKKRRFEGITLRYRLNPVEQAKIAVNLDRFPGVKIEAELTRQYPKGNLASHAIGYMGRINEQELTRLDISRYSATKHIGKVGVERSYEDILHGEVGFKRVETNSQGRILTSTPEVEPEPGKDLYMTIDIKVQETAEQAFLESENNGALVAIDPNNGEVLAFVSMPTFNPNLFVNGIDRKSYKLLSTSPERPLFNRALRGQYPPGSTIKPFIALAGLENNLVTGHEEINCPGYYRLKKDDRKYRDWKKQGHGKTDMSKAIVQSCDVYFYDLALQLKIDRMYEYLARFGLGKTTGIDIRGEAPGLLPSKAWKRKAYNLPWFPGETLITGIGQGFMLATPLQLSYITATLSNDGKMYKPRIIHAISEPGIDEITLQKPRYVGTVDKKNPAHWKSITDAMVDVVHSVYGTARGINRELSYKAAGKTGTAQVFGIKEDEEYDETKIAKKLRDHALFIGYAPADEPTIAIAVIVENGGSGGAVAAPIARKVMDAYLVKEDK</sequence>
<dbReference type="InterPro" id="IPR050515">
    <property type="entry name" value="Beta-lactam/transpept"/>
</dbReference>
<keyword evidence="8" id="KW-0133">Cell shape</keyword>
<organism evidence="16">
    <name type="scientific">hydrothermal vent metagenome</name>
    <dbReference type="NCBI Taxonomy" id="652676"/>
    <lineage>
        <taxon>unclassified sequences</taxon>
        <taxon>metagenomes</taxon>
        <taxon>ecological metagenomes</taxon>
    </lineage>
</organism>
<dbReference type="InterPro" id="IPR017790">
    <property type="entry name" value="Penicillin-binding_protein_2"/>
</dbReference>
<evidence type="ECO:0000256" key="12">
    <source>
        <dbReference type="ARBA" id="ARBA00023316"/>
    </source>
</evidence>
<evidence type="ECO:0000256" key="7">
    <source>
        <dbReference type="ARBA" id="ARBA00022801"/>
    </source>
</evidence>
<evidence type="ECO:0000313" key="16">
    <source>
        <dbReference type="EMBL" id="VAW93880.1"/>
    </source>
</evidence>
<dbReference type="Pfam" id="PF00905">
    <property type="entry name" value="Transpeptidase"/>
    <property type="match status" value="1"/>
</dbReference>
<dbReference type="PANTHER" id="PTHR30627">
    <property type="entry name" value="PEPTIDOGLYCAN D,D-TRANSPEPTIDASE"/>
    <property type="match status" value="1"/>
</dbReference>
<dbReference type="GO" id="GO:0008360">
    <property type="term" value="P:regulation of cell shape"/>
    <property type="evidence" value="ECO:0007669"/>
    <property type="project" value="UniProtKB-KW"/>
</dbReference>
<proteinExistence type="inferred from homology"/>
<dbReference type="EC" id="3.4.16.4" evidence="16"/>
<evidence type="ECO:0000256" key="6">
    <source>
        <dbReference type="ARBA" id="ARBA00022692"/>
    </source>
</evidence>
<evidence type="ECO:0000259" key="14">
    <source>
        <dbReference type="Pfam" id="PF00905"/>
    </source>
</evidence>
<feature type="domain" description="Penicillin-binding protein dimerisation" evidence="15">
    <location>
        <begin position="66"/>
        <end position="236"/>
    </location>
</feature>
<dbReference type="GO" id="GO:0005886">
    <property type="term" value="C:plasma membrane"/>
    <property type="evidence" value="ECO:0007669"/>
    <property type="project" value="UniProtKB-SubCell"/>
</dbReference>
<evidence type="ECO:0000256" key="8">
    <source>
        <dbReference type="ARBA" id="ARBA00022960"/>
    </source>
</evidence>
<evidence type="ECO:0000256" key="13">
    <source>
        <dbReference type="SAM" id="Phobius"/>
    </source>
</evidence>
<dbReference type="GO" id="GO:0071972">
    <property type="term" value="F:peptidoglycan L,D-transpeptidase activity"/>
    <property type="evidence" value="ECO:0007669"/>
    <property type="project" value="TreeGrafter"/>
</dbReference>
<dbReference type="SUPFAM" id="SSF56601">
    <property type="entry name" value="beta-lactamase/transpeptidase-like"/>
    <property type="match status" value="1"/>
</dbReference>
<dbReference type="GO" id="GO:0008658">
    <property type="term" value="F:penicillin binding"/>
    <property type="evidence" value="ECO:0007669"/>
    <property type="project" value="InterPro"/>
</dbReference>
<dbReference type="HAMAP" id="MF_02081">
    <property type="entry name" value="MrdA_transpept"/>
    <property type="match status" value="1"/>
</dbReference>
<dbReference type="NCBIfam" id="TIGR03423">
    <property type="entry name" value="pbp2_mrdA"/>
    <property type="match status" value="1"/>
</dbReference>
<dbReference type="GO" id="GO:0006508">
    <property type="term" value="P:proteolysis"/>
    <property type="evidence" value="ECO:0007669"/>
    <property type="project" value="UniProtKB-KW"/>
</dbReference>
<dbReference type="FunFam" id="3.40.710.10:FF:000024">
    <property type="entry name" value="Penicillin-binding protein 2"/>
    <property type="match status" value="1"/>
</dbReference>
<reference evidence="16" key="1">
    <citation type="submission" date="2018-06" db="EMBL/GenBank/DDBJ databases">
        <authorList>
            <person name="Zhirakovskaya E."/>
        </authorList>
    </citation>
    <scope>NUCLEOTIDE SEQUENCE</scope>
</reference>
<evidence type="ECO:0000259" key="15">
    <source>
        <dbReference type="Pfam" id="PF03717"/>
    </source>
</evidence>
<keyword evidence="3" id="KW-1003">Cell membrane</keyword>
<keyword evidence="6 13" id="KW-0812">Transmembrane</keyword>
<dbReference type="Pfam" id="PF03717">
    <property type="entry name" value="PBP_dimer"/>
    <property type="match status" value="1"/>
</dbReference>
<keyword evidence="11 13" id="KW-0472">Membrane</keyword>